<dbReference type="SMART" id="SM00271">
    <property type="entry name" value="DnaJ"/>
    <property type="match status" value="1"/>
</dbReference>
<evidence type="ECO:0000313" key="5">
    <source>
        <dbReference type="EMBL" id="TWH78986.1"/>
    </source>
</evidence>
<protein>
    <submittedName>
        <fullName evidence="5">DnaJ-like protein</fullName>
    </submittedName>
</protein>
<dbReference type="GO" id="GO:0006260">
    <property type="term" value="P:DNA replication"/>
    <property type="evidence" value="ECO:0007669"/>
    <property type="project" value="UniProtKB-KW"/>
</dbReference>
<feature type="repeat" description="TPR" evidence="3">
    <location>
        <begin position="111"/>
        <end position="144"/>
    </location>
</feature>
<proteinExistence type="predicted"/>
<keyword evidence="3" id="KW-0802">TPR repeat</keyword>
<feature type="domain" description="J" evidence="4">
    <location>
        <begin position="3"/>
        <end position="72"/>
    </location>
</feature>
<dbReference type="GO" id="GO:0051787">
    <property type="term" value="F:misfolded protein binding"/>
    <property type="evidence" value="ECO:0007669"/>
    <property type="project" value="TreeGrafter"/>
</dbReference>
<accession>A0A562J744</accession>
<name>A0A562J744_9FIRM</name>
<dbReference type="InterPro" id="IPR011990">
    <property type="entry name" value="TPR-like_helical_dom_sf"/>
</dbReference>
<dbReference type="InterPro" id="IPR019734">
    <property type="entry name" value="TPR_rpt"/>
</dbReference>
<dbReference type="InterPro" id="IPR051948">
    <property type="entry name" value="Hsp70_co-chaperone_J-domain"/>
</dbReference>
<dbReference type="Pfam" id="PF00226">
    <property type="entry name" value="DnaJ"/>
    <property type="match status" value="1"/>
</dbReference>
<dbReference type="Gene3D" id="1.25.40.10">
    <property type="entry name" value="Tetratricopeptide repeat domain"/>
    <property type="match status" value="1"/>
</dbReference>
<dbReference type="PANTHER" id="PTHR44360">
    <property type="entry name" value="DNAJ HOMOLOG SUBFAMILY B MEMBER 9"/>
    <property type="match status" value="1"/>
</dbReference>
<dbReference type="EMBL" id="VLKH01000007">
    <property type="protein sequence ID" value="TWH78986.1"/>
    <property type="molecule type" value="Genomic_DNA"/>
</dbReference>
<keyword evidence="1" id="KW-0235">DNA replication</keyword>
<evidence type="ECO:0000256" key="1">
    <source>
        <dbReference type="ARBA" id="ARBA00022705"/>
    </source>
</evidence>
<dbReference type="Proteomes" id="UP000315343">
    <property type="component" value="Unassembled WGS sequence"/>
</dbReference>
<evidence type="ECO:0000259" key="4">
    <source>
        <dbReference type="PROSITE" id="PS50076"/>
    </source>
</evidence>
<dbReference type="CDD" id="cd06257">
    <property type="entry name" value="DnaJ"/>
    <property type="match status" value="1"/>
</dbReference>
<dbReference type="AlphaFoldDB" id="A0A562J744"/>
<sequence length="200" mass="22345">MKDPYEVLGLSRGASKDEVKSAYRKLAKKYHPDMNENNPLKDLAEEKFKEIQWAYDEIMNGTASSTNYSSGSSYSSGSYGSGNLFSVRQQIQTGRFQEALRALNSMTDRNAEWNYLMGVCYVNIGSMGQGMQFVQRAANMDPANTEYRNFLNQILNMQRSYQQRAYSYGGRGSSSADCCTQLICADCLCECLGGDLISCC</sequence>
<evidence type="ECO:0000313" key="6">
    <source>
        <dbReference type="Proteomes" id="UP000315343"/>
    </source>
</evidence>
<dbReference type="PROSITE" id="PS50005">
    <property type="entry name" value="TPR"/>
    <property type="match status" value="1"/>
</dbReference>
<dbReference type="PRINTS" id="PR00625">
    <property type="entry name" value="JDOMAIN"/>
</dbReference>
<dbReference type="InterPro" id="IPR036869">
    <property type="entry name" value="J_dom_sf"/>
</dbReference>
<evidence type="ECO:0000256" key="2">
    <source>
        <dbReference type="ARBA" id="ARBA00023186"/>
    </source>
</evidence>
<keyword evidence="6" id="KW-1185">Reference proteome</keyword>
<dbReference type="GO" id="GO:0036503">
    <property type="term" value="P:ERAD pathway"/>
    <property type="evidence" value="ECO:0007669"/>
    <property type="project" value="TreeGrafter"/>
</dbReference>
<dbReference type="SUPFAM" id="SSF48452">
    <property type="entry name" value="TPR-like"/>
    <property type="match status" value="1"/>
</dbReference>
<dbReference type="PANTHER" id="PTHR44360:SF1">
    <property type="entry name" value="DNAJ HOMOLOG SUBFAMILY B MEMBER 9"/>
    <property type="match status" value="1"/>
</dbReference>
<dbReference type="Gene3D" id="1.10.287.110">
    <property type="entry name" value="DnaJ domain"/>
    <property type="match status" value="1"/>
</dbReference>
<dbReference type="InterPro" id="IPR001623">
    <property type="entry name" value="DnaJ_domain"/>
</dbReference>
<dbReference type="RefSeq" id="WP_145084146.1">
    <property type="nucleotide sequence ID" value="NZ_DAMBUX010000008.1"/>
</dbReference>
<dbReference type="PROSITE" id="PS50076">
    <property type="entry name" value="DNAJ_2"/>
    <property type="match status" value="1"/>
</dbReference>
<reference evidence="5 6" key="1">
    <citation type="submission" date="2019-07" db="EMBL/GenBank/DDBJ databases">
        <title>Genomic Encyclopedia of Type Strains, Phase I: the one thousand microbial genomes (KMG-I) project.</title>
        <authorList>
            <person name="Kyrpides N."/>
        </authorList>
    </citation>
    <scope>NUCLEOTIDE SEQUENCE [LARGE SCALE GENOMIC DNA]</scope>
    <source>
        <strain evidence="5 6">DSM 13558</strain>
    </source>
</reference>
<comment type="caution">
    <text evidence="5">The sequence shown here is derived from an EMBL/GenBank/DDBJ whole genome shotgun (WGS) entry which is preliminary data.</text>
</comment>
<gene>
    <name evidence="5" type="ORF">LY60_02512</name>
</gene>
<dbReference type="GO" id="GO:0051087">
    <property type="term" value="F:protein-folding chaperone binding"/>
    <property type="evidence" value="ECO:0007669"/>
    <property type="project" value="TreeGrafter"/>
</dbReference>
<dbReference type="OrthoDB" id="9779889at2"/>
<keyword evidence="2" id="KW-0143">Chaperone</keyword>
<organism evidence="5 6">
    <name type="scientific">Sedimentibacter saalensis</name>
    <dbReference type="NCBI Taxonomy" id="130788"/>
    <lineage>
        <taxon>Bacteria</taxon>
        <taxon>Bacillati</taxon>
        <taxon>Bacillota</taxon>
        <taxon>Tissierellia</taxon>
        <taxon>Sedimentibacter</taxon>
    </lineage>
</organism>
<dbReference type="SUPFAM" id="SSF46565">
    <property type="entry name" value="Chaperone J-domain"/>
    <property type="match status" value="1"/>
</dbReference>
<evidence type="ECO:0000256" key="3">
    <source>
        <dbReference type="PROSITE-ProRule" id="PRU00339"/>
    </source>
</evidence>